<sequence length="177" mass="19740">MNKMNLPPPFEEDAIPGRFSLKLEQDAEIVDEQKRHPKRRRTDEIPIAQIVEEEEDEDDDDDTHPVADMDHSNIQHVEVSKPLQSNGKGIEPLSLKAGRNLSDLPEDNSRPPVILLGRQSKLSSIKKSATLGGAFQVGAQNENKHEAHQSTRPGVISKTELERQRLAPEGTLCVCEI</sequence>
<dbReference type="EMBL" id="BSXW01000058">
    <property type="protein sequence ID" value="GMF10988.1"/>
    <property type="molecule type" value="Genomic_DNA"/>
</dbReference>
<protein>
    <submittedName>
        <fullName evidence="2">Unnamed protein product</fullName>
    </submittedName>
</protein>
<feature type="region of interest" description="Disordered" evidence="1">
    <location>
        <begin position="28"/>
        <end position="93"/>
    </location>
</feature>
<dbReference type="Proteomes" id="UP001165083">
    <property type="component" value="Unassembled WGS sequence"/>
</dbReference>
<proteinExistence type="predicted"/>
<name>A0A9W6TFX9_9STRA</name>
<dbReference type="OrthoDB" id="277802at2759"/>
<organism evidence="2 3">
    <name type="scientific">Phytophthora lilii</name>
    <dbReference type="NCBI Taxonomy" id="2077276"/>
    <lineage>
        <taxon>Eukaryota</taxon>
        <taxon>Sar</taxon>
        <taxon>Stramenopiles</taxon>
        <taxon>Oomycota</taxon>
        <taxon>Peronosporomycetes</taxon>
        <taxon>Peronosporales</taxon>
        <taxon>Peronosporaceae</taxon>
        <taxon>Phytophthora</taxon>
    </lineage>
</organism>
<keyword evidence="3" id="KW-1185">Reference proteome</keyword>
<evidence type="ECO:0000313" key="2">
    <source>
        <dbReference type="EMBL" id="GMF10988.1"/>
    </source>
</evidence>
<accession>A0A9W6TFX9</accession>
<comment type="caution">
    <text evidence="2">The sequence shown here is derived from an EMBL/GenBank/DDBJ whole genome shotgun (WGS) entry which is preliminary data.</text>
</comment>
<gene>
    <name evidence="2" type="ORF">Plil01_000174000</name>
</gene>
<feature type="compositionally biased region" description="Acidic residues" evidence="1">
    <location>
        <begin position="51"/>
        <end position="62"/>
    </location>
</feature>
<evidence type="ECO:0000256" key="1">
    <source>
        <dbReference type="SAM" id="MobiDB-lite"/>
    </source>
</evidence>
<reference evidence="2" key="1">
    <citation type="submission" date="2023-04" db="EMBL/GenBank/DDBJ databases">
        <title>Phytophthora lilii NBRC 32176.</title>
        <authorList>
            <person name="Ichikawa N."/>
            <person name="Sato H."/>
            <person name="Tonouchi N."/>
        </authorList>
    </citation>
    <scope>NUCLEOTIDE SEQUENCE</scope>
    <source>
        <strain evidence="2">NBRC 32176</strain>
    </source>
</reference>
<feature type="compositionally biased region" description="Basic and acidic residues" evidence="1">
    <location>
        <begin position="63"/>
        <end position="73"/>
    </location>
</feature>
<evidence type="ECO:0000313" key="3">
    <source>
        <dbReference type="Proteomes" id="UP001165083"/>
    </source>
</evidence>
<dbReference type="AlphaFoldDB" id="A0A9W6TFX9"/>